<keyword evidence="6" id="KW-0560">Oxidoreductase</keyword>
<sequence>SMLNTLIEQNSKRNVCFVHAAINSNTHAMKEHVEAVDNEYEQVKAYTCYSAPTEKDLEMKNFDKEGFIEAEWLQTIIPTTEAEFYFCGPVPFMKHIN</sequence>
<dbReference type="AlphaFoldDB" id="A0A4U3AR72"/>
<dbReference type="GO" id="GO:0008941">
    <property type="term" value="F:nitric oxide dioxygenase NAD(P)H activity"/>
    <property type="evidence" value="ECO:0007669"/>
    <property type="project" value="TreeGrafter"/>
</dbReference>
<proteinExistence type="predicted"/>
<dbReference type="GO" id="GO:0071949">
    <property type="term" value="F:FAD binding"/>
    <property type="evidence" value="ECO:0007669"/>
    <property type="project" value="TreeGrafter"/>
</dbReference>
<evidence type="ECO:0000313" key="7">
    <source>
        <dbReference type="Proteomes" id="UP000305222"/>
    </source>
</evidence>
<dbReference type="PANTHER" id="PTHR43396:SF3">
    <property type="entry name" value="FLAVOHEMOPROTEIN"/>
    <property type="match status" value="1"/>
</dbReference>
<dbReference type="GO" id="GO:0005344">
    <property type="term" value="F:oxygen carrier activity"/>
    <property type="evidence" value="ECO:0007669"/>
    <property type="project" value="UniProtKB-KW"/>
</dbReference>
<gene>
    <name evidence="6" type="ORF">FC699_24435</name>
</gene>
<name>A0A4U3AR72_9BACI</name>
<dbReference type="EMBL" id="SZON01001657">
    <property type="protein sequence ID" value="TKI90251.1"/>
    <property type="molecule type" value="Genomic_DNA"/>
</dbReference>
<evidence type="ECO:0000256" key="2">
    <source>
        <dbReference type="ARBA" id="ARBA00022621"/>
    </source>
</evidence>
<keyword evidence="6" id="KW-0223">Dioxygenase</keyword>
<evidence type="ECO:0000256" key="3">
    <source>
        <dbReference type="ARBA" id="ARBA00022723"/>
    </source>
</evidence>
<organism evidence="6 7">
    <name type="scientific">Bacillus wiedmannii</name>
    <dbReference type="NCBI Taxonomy" id="1890302"/>
    <lineage>
        <taxon>Bacteria</taxon>
        <taxon>Bacillati</taxon>
        <taxon>Bacillota</taxon>
        <taxon>Bacilli</taxon>
        <taxon>Bacillales</taxon>
        <taxon>Bacillaceae</taxon>
        <taxon>Bacillus</taxon>
        <taxon>Bacillus cereus group</taxon>
    </lineage>
</organism>
<accession>A0A4U3AR72</accession>
<dbReference type="PANTHER" id="PTHR43396">
    <property type="entry name" value="FLAVOHEMOPROTEIN"/>
    <property type="match status" value="1"/>
</dbReference>
<keyword evidence="1" id="KW-0349">Heme</keyword>
<keyword evidence="4" id="KW-0408">Iron</keyword>
<reference evidence="6 7" key="1">
    <citation type="journal article" date="2019" name="Environ. Microbiol.">
        <title>An active ?-lactamase is a part of an orchestrated cell wall stress resistance network of Bacillus subtilis and related rhizosphere species.</title>
        <authorList>
            <person name="Bucher T."/>
            <person name="Keren-Paz A."/>
            <person name="Hausser J."/>
            <person name="Olender T."/>
            <person name="Cytryn E."/>
            <person name="Kolodkin-Gal I."/>
        </authorList>
    </citation>
    <scope>NUCLEOTIDE SEQUENCE [LARGE SCALE GENOMIC DNA]</scope>
    <source>
        <strain evidence="6 7">I5</strain>
    </source>
</reference>
<dbReference type="InterPro" id="IPR039261">
    <property type="entry name" value="FNR_nucleotide-bd"/>
</dbReference>
<dbReference type="Pfam" id="PF00175">
    <property type="entry name" value="NAD_binding_1"/>
    <property type="match status" value="1"/>
</dbReference>
<keyword evidence="3" id="KW-0479">Metal-binding</keyword>
<dbReference type="Gene3D" id="3.40.50.80">
    <property type="entry name" value="Nucleotide-binding domain of ferredoxin-NADP reductase (FNR) module"/>
    <property type="match status" value="1"/>
</dbReference>
<keyword evidence="2" id="KW-0813">Transport</keyword>
<dbReference type="GO" id="GO:0046210">
    <property type="term" value="P:nitric oxide catabolic process"/>
    <property type="evidence" value="ECO:0007669"/>
    <property type="project" value="TreeGrafter"/>
</dbReference>
<feature type="domain" description="Oxidoreductase FAD/NAD(P)-binding" evidence="5">
    <location>
        <begin position="1"/>
        <end position="96"/>
    </location>
</feature>
<dbReference type="GO" id="GO:0071500">
    <property type="term" value="P:cellular response to nitrosative stress"/>
    <property type="evidence" value="ECO:0007669"/>
    <property type="project" value="TreeGrafter"/>
</dbReference>
<comment type="caution">
    <text evidence="6">The sequence shown here is derived from an EMBL/GenBank/DDBJ whole genome shotgun (WGS) entry which is preliminary data.</text>
</comment>
<protein>
    <submittedName>
        <fullName evidence="6">Nitric oxide dioxygenase</fullName>
    </submittedName>
</protein>
<keyword evidence="2" id="KW-0561">Oxygen transport</keyword>
<dbReference type="InterPro" id="IPR001433">
    <property type="entry name" value="OxRdtase_FAD/NAD-bd"/>
</dbReference>
<feature type="non-terminal residue" evidence="6">
    <location>
        <position position="1"/>
    </location>
</feature>
<evidence type="ECO:0000313" key="6">
    <source>
        <dbReference type="EMBL" id="TKI90251.1"/>
    </source>
</evidence>
<evidence type="ECO:0000256" key="1">
    <source>
        <dbReference type="ARBA" id="ARBA00022617"/>
    </source>
</evidence>
<feature type="non-terminal residue" evidence="6">
    <location>
        <position position="97"/>
    </location>
</feature>
<dbReference type="Proteomes" id="UP000305222">
    <property type="component" value="Unassembled WGS sequence"/>
</dbReference>
<dbReference type="SUPFAM" id="SSF52343">
    <property type="entry name" value="Ferredoxin reductase-like, C-terminal NADP-linked domain"/>
    <property type="match status" value="1"/>
</dbReference>
<dbReference type="GO" id="GO:0046872">
    <property type="term" value="F:metal ion binding"/>
    <property type="evidence" value="ECO:0007669"/>
    <property type="project" value="UniProtKB-KW"/>
</dbReference>
<evidence type="ECO:0000256" key="4">
    <source>
        <dbReference type="ARBA" id="ARBA00023004"/>
    </source>
</evidence>
<evidence type="ECO:0000259" key="5">
    <source>
        <dbReference type="Pfam" id="PF00175"/>
    </source>
</evidence>